<reference evidence="2 3" key="1">
    <citation type="submission" date="2016-04" db="EMBL/GenBank/DDBJ databases">
        <title>Multiple horizontal gene transfer events from other fungi enriched the ability of the initially mycotrophic fungus Trichoderma (Ascomycota) to feed on dead plant biomass.</title>
        <authorList>
            <person name="Atanasova L."/>
            <person name="Chenthamara K."/>
            <person name="Zhang J."/>
            <person name="Grujic M."/>
            <person name="Henrissat B."/>
            <person name="Kuo A."/>
            <person name="Aertz A."/>
            <person name="Salamov A."/>
            <person name="Lipzen A."/>
            <person name="Labutti K."/>
            <person name="Barry K."/>
            <person name="Miao Y."/>
            <person name="Rahimi M.J."/>
            <person name="Shen Q."/>
            <person name="Grigoriev I.V."/>
            <person name="Kubicek C.P."/>
            <person name="Druzhinina I.S."/>
        </authorList>
    </citation>
    <scope>NUCLEOTIDE SEQUENCE [LARGE SCALE GENOMIC DNA]</scope>
    <source>
        <strain evidence="2 3">NJAU 4742</strain>
    </source>
</reference>
<keyword evidence="3" id="KW-1185">Reference proteome</keyword>
<comment type="caution">
    <text evidence="2">The sequence shown here is derived from an EMBL/GenBank/DDBJ whole genome shotgun (WGS) entry which is preliminary data.</text>
</comment>
<dbReference type="Proteomes" id="UP000191004">
    <property type="component" value="Unassembled WGS sequence"/>
</dbReference>
<protein>
    <submittedName>
        <fullName evidence="2">Uncharacterized protein</fullName>
    </submittedName>
</protein>
<sequence length="255" mass="28994">MALVHKYVYLYIERIVIYVDTPWIQQLMYASMKMAGFVTLTGQILVANINIMATGNAQLSSPSALRRHYEKGHGVRTLARKSGSNGVAYQQFHGRLNRLGQKHAVIRHCIKVKDSFHDYQDRVMLTKWACQLSAESNVKSWLSGALREMFLFEIMKTYTDLVDSNVFMRGQTRVTPFLYDAYLDQQTALPGSLPEKNNAQLSAIARNEETAMIESESESEKNTGPEADQDVSMEKLRDMRDQLRHQTLATVPIAN</sequence>
<accession>A0A1T3D077</accession>
<dbReference type="AlphaFoldDB" id="A0A1T3D077"/>
<gene>
    <name evidence="2" type="ORF">A0O28_0068820</name>
</gene>
<name>A0A1T3D077_9HYPO</name>
<feature type="region of interest" description="Disordered" evidence="1">
    <location>
        <begin position="210"/>
        <end position="232"/>
    </location>
</feature>
<dbReference type="EMBL" id="LVVK01000002">
    <property type="protein sequence ID" value="OPB46758.1"/>
    <property type="molecule type" value="Genomic_DNA"/>
</dbReference>
<evidence type="ECO:0000256" key="1">
    <source>
        <dbReference type="SAM" id="MobiDB-lite"/>
    </source>
</evidence>
<proteinExistence type="predicted"/>
<organism evidence="2 3">
    <name type="scientific">Trichoderma guizhouense</name>
    <dbReference type="NCBI Taxonomy" id="1491466"/>
    <lineage>
        <taxon>Eukaryota</taxon>
        <taxon>Fungi</taxon>
        <taxon>Dikarya</taxon>
        <taxon>Ascomycota</taxon>
        <taxon>Pezizomycotina</taxon>
        <taxon>Sordariomycetes</taxon>
        <taxon>Hypocreomycetidae</taxon>
        <taxon>Hypocreales</taxon>
        <taxon>Hypocreaceae</taxon>
        <taxon>Trichoderma</taxon>
    </lineage>
</organism>
<evidence type="ECO:0000313" key="2">
    <source>
        <dbReference type="EMBL" id="OPB46758.1"/>
    </source>
</evidence>
<evidence type="ECO:0000313" key="3">
    <source>
        <dbReference type="Proteomes" id="UP000191004"/>
    </source>
</evidence>